<evidence type="ECO:0000313" key="1">
    <source>
        <dbReference type="EMBL" id="CAG8718864.1"/>
    </source>
</evidence>
<accession>A0A9N9I3V1</accession>
<evidence type="ECO:0000313" key="2">
    <source>
        <dbReference type="Proteomes" id="UP000789405"/>
    </source>
</evidence>
<sequence length="65" mass="7728">MIRSIRPHDEKRQKKLQQLLVTWLIADSCSLIIVQNGKRLREINLTNSEWELIKELLQVLGLFEE</sequence>
<feature type="non-terminal residue" evidence="1">
    <location>
        <position position="1"/>
    </location>
</feature>
<organism evidence="1 2">
    <name type="scientific">Dentiscutata erythropus</name>
    <dbReference type="NCBI Taxonomy" id="1348616"/>
    <lineage>
        <taxon>Eukaryota</taxon>
        <taxon>Fungi</taxon>
        <taxon>Fungi incertae sedis</taxon>
        <taxon>Mucoromycota</taxon>
        <taxon>Glomeromycotina</taxon>
        <taxon>Glomeromycetes</taxon>
        <taxon>Diversisporales</taxon>
        <taxon>Gigasporaceae</taxon>
        <taxon>Dentiscutata</taxon>
    </lineage>
</organism>
<gene>
    <name evidence="1" type="ORF">DERYTH_LOCUS14159</name>
</gene>
<dbReference type="EMBL" id="CAJVPY010010445">
    <property type="protein sequence ID" value="CAG8718864.1"/>
    <property type="molecule type" value="Genomic_DNA"/>
</dbReference>
<comment type="caution">
    <text evidence="1">The sequence shown here is derived from an EMBL/GenBank/DDBJ whole genome shotgun (WGS) entry which is preliminary data.</text>
</comment>
<reference evidence="1" key="1">
    <citation type="submission" date="2021-06" db="EMBL/GenBank/DDBJ databases">
        <authorList>
            <person name="Kallberg Y."/>
            <person name="Tangrot J."/>
            <person name="Rosling A."/>
        </authorList>
    </citation>
    <scope>NUCLEOTIDE SEQUENCE</scope>
    <source>
        <strain evidence="1">MA453B</strain>
    </source>
</reference>
<dbReference type="AlphaFoldDB" id="A0A9N9I3V1"/>
<keyword evidence="2" id="KW-1185">Reference proteome</keyword>
<proteinExistence type="predicted"/>
<protein>
    <submittedName>
        <fullName evidence="1">14892_t:CDS:1</fullName>
    </submittedName>
</protein>
<name>A0A9N9I3V1_9GLOM</name>
<dbReference type="Proteomes" id="UP000789405">
    <property type="component" value="Unassembled WGS sequence"/>
</dbReference>